<gene>
    <name evidence="7" type="ordered locus">Mahau_1176</name>
</gene>
<sequence>MDCDKVKELLPLYIDDGLSDDEMKAVSEHLADCSQCIEEYEHLKNIAAACKDLGFPAPPPDYKERVVAAVERDSKKQRKGMFGAAAAVIAAALLVFISISSIGDVTGINAVANSLSDIEQQAQTAPSQNQAFTESDSFMGDESRAVSEATGSSPGEEGMASITEAPQSNDKADQDTSTEEAPDTSKSAEQNLAIASANAEQRKIIKSAYLSLETDKFDSTVNSIIGRATALGGYVSNSEYNNRNEGKRTAHIEIKIPQQSFEQYLSDMGGYGKVVEDRRSGQDVTAQYIDTETRLKMLKIKEERLMELLSKAETLQDMFTIQDQLTNTQIEIERLTGDLKRWDDMVSYSTAIVDIYEVAKIEPEPEDNPNMWQRIGKAFIGSIKAIGRFFEGFVVFLFGAVPYIVLIGILAWGVVTFLKSKRNV</sequence>
<organism evidence="7 8">
    <name type="scientific">Mahella australiensis (strain DSM 15567 / CIP 107919 / 50-1 BON)</name>
    <dbReference type="NCBI Taxonomy" id="697281"/>
    <lineage>
        <taxon>Bacteria</taxon>
        <taxon>Bacillati</taxon>
        <taxon>Bacillota</taxon>
        <taxon>Clostridia</taxon>
        <taxon>Thermoanaerobacterales</taxon>
        <taxon>Thermoanaerobacterales Family IV. Incertae Sedis</taxon>
        <taxon>Mahella</taxon>
    </lineage>
</organism>
<keyword evidence="8" id="KW-1185">Reference proteome</keyword>
<feature type="domain" description="Putative zinc-finger" evidence="5">
    <location>
        <begin position="3"/>
        <end position="36"/>
    </location>
</feature>
<dbReference type="InterPro" id="IPR027383">
    <property type="entry name" value="Znf_put"/>
</dbReference>
<dbReference type="Proteomes" id="UP000008457">
    <property type="component" value="Chromosome"/>
</dbReference>
<dbReference type="Pfam" id="PF14257">
    <property type="entry name" value="DUF4349"/>
    <property type="match status" value="1"/>
</dbReference>
<comment type="similarity">
    <text evidence="1">Belongs to the zinc-associated anti-sigma factor (ZAS) superfamily. Anti-sigma-W factor family.</text>
</comment>
<keyword evidence="4" id="KW-1133">Transmembrane helix</keyword>
<evidence type="ECO:0000313" key="7">
    <source>
        <dbReference type="EMBL" id="AEE96373.1"/>
    </source>
</evidence>
<accession>F3ZVL1</accession>
<evidence type="ECO:0000259" key="6">
    <source>
        <dbReference type="Pfam" id="PF14257"/>
    </source>
</evidence>
<evidence type="ECO:0000256" key="4">
    <source>
        <dbReference type="SAM" id="Phobius"/>
    </source>
</evidence>
<dbReference type="eggNOG" id="COG5662">
    <property type="taxonomic scope" value="Bacteria"/>
</dbReference>
<feature type="transmembrane region" description="Helical" evidence="4">
    <location>
        <begin position="393"/>
        <end position="418"/>
    </location>
</feature>
<dbReference type="AlphaFoldDB" id="F3ZVL1"/>
<feature type="compositionally biased region" description="Polar residues" evidence="3">
    <location>
        <begin position="121"/>
        <end position="136"/>
    </location>
</feature>
<dbReference type="STRING" id="697281.Mahau_1176"/>
<keyword evidence="4" id="KW-0812">Transmembrane</keyword>
<evidence type="ECO:0000256" key="2">
    <source>
        <dbReference type="ARBA" id="ARBA00024438"/>
    </source>
</evidence>
<dbReference type="EMBL" id="CP002360">
    <property type="protein sequence ID" value="AEE96373.1"/>
    <property type="molecule type" value="Genomic_DNA"/>
</dbReference>
<dbReference type="Gene3D" id="1.10.10.1320">
    <property type="entry name" value="Anti-sigma factor, zinc-finger domain"/>
    <property type="match status" value="1"/>
</dbReference>
<dbReference type="KEGG" id="mas:Mahau_1176"/>
<dbReference type="Pfam" id="PF13490">
    <property type="entry name" value="zf-HC2"/>
    <property type="match status" value="1"/>
</dbReference>
<feature type="region of interest" description="Disordered" evidence="3">
    <location>
        <begin position="121"/>
        <end position="188"/>
    </location>
</feature>
<dbReference type="InterPro" id="IPR025645">
    <property type="entry name" value="DUF4349"/>
</dbReference>
<reference evidence="7 8" key="2">
    <citation type="journal article" date="2011" name="Stand. Genomic Sci.">
        <title>Complete genome sequence of Mahella australiensis type strain (50-1 BON).</title>
        <authorList>
            <person name="Sikorski J."/>
            <person name="Teshima H."/>
            <person name="Nolan M."/>
            <person name="Lucas S."/>
            <person name="Hammon N."/>
            <person name="Deshpande S."/>
            <person name="Cheng J.F."/>
            <person name="Pitluck S."/>
            <person name="Liolios K."/>
            <person name="Pagani I."/>
            <person name="Ivanova N."/>
            <person name="Huntemann M."/>
            <person name="Mavromatis K."/>
            <person name="Ovchinikova G."/>
            <person name="Pati A."/>
            <person name="Tapia R."/>
            <person name="Han C."/>
            <person name="Goodwin L."/>
            <person name="Chen A."/>
            <person name="Palaniappan K."/>
            <person name="Land M."/>
            <person name="Hauser L."/>
            <person name="Ngatchou-Djao O.D."/>
            <person name="Rohde M."/>
            <person name="Pukall R."/>
            <person name="Spring S."/>
            <person name="Abt B."/>
            <person name="Goker M."/>
            <person name="Detter J.C."/>
            <person name="Woyke T."/>
            <person name="Bristow J."/>
            <person name="Markowitz V."/>
            <person name="Hugenholtz P."/>
            <person name="Eisen J.A."/>
            <person name="Kyrpides N.C."/>
            <person name="Klenk H.P."/>
            <person name="Lapidus A."/>
        </authorList>
    </citation>
    <scope>NUCLEOTIDE SEQUENCE [LARGE SCALE GENOMIC DNA]</scope>
    <source>
        <strain evidence="8">DSM 15567 / CIP 107919 / 50-1 BON</strain>
    </source>
</reference>
<protein>
    <recommendedName>
        <fullName evidence="2">Anti-sigma-W factor RsiW</fullName>
    </recommendedName>
</protein>
<feature type="domain" description="DUF4349" evidence="6">
    <location>
        <begin position="202"/>
        <end position="414"/>
    </location>
</feature>
<dbReference type="RefSeq" id="WP_013780803.1">
    <property type="nucleotide sequence ID" value="NC_015520.1"/>
</dbReference>
<evidence type="ECO:0000256" key="3">
    <source>
        <dbReference type="SAM" id="MobiDB-lite"/>
    </source>
</evidence>
<name>F3ZVL1_MAHA5</name>
<dbReference type="HOGENOM" id="CLU_046535_2_3_9"/>
<evidence type="ECO:0000256" key="1">
    <source>
        <dbReference type="ARBA" id="ARBA00024353"/>
    </source>
</evidence>
<proteinExistence type="inferred from homology"/>
<keyword evidence="4" id="KW-0472">Membrane</keyword>
<feature type="transmembrane region" description="Helical" evidence="4">
    <location>
        <begin position="82"/>
        <end position="103"/>
    </location>
</feature>
<evidence type="ECO:0000259" key="5">
    <source>
        <dbReference type="Pfam" id="PF13490"/>
    </source>
</evidence>
<dbReference type="InterPro" id="IPR041916">
    <property type="entry name" value="Anti_sigma_zinc_sf"/>
</dbReference>
<dbReference type="OrthoDB" id="9808253at2"/>
<reference evidence="8" key="1">
    <citation type="submission" date="2010-11" db="EMBL/GenBank/DDBJ databases">
        <title>The complete genome of Mahella australiensis DSM 15567.</title>
        <authorList>
            <consortium name="US DOE Joint Genome Institute (JGI-PGF)"/>
            <person name="Lucas S."/>
            <person name="Copeland A."/>
            <person name="Lapidus A."/>
            <person name="Bruce D."/>
            <person name="Goodwin L."/>
            <person name="Pitluck S."/>
            <person name="Kyrpides N."/>
            <person name="Mavromatis K."/>
            <person name="Pagani I."/>
            <person name="Ivanova N."/>
            <person name="Teshima H."/>
            <person name="Brettin T."/>
            <person name="Detter J.C."/>
            <person name="Han C."/>
            <person name="Tapia R."/>
            <person name="Land M."/>
            <person name="Hauser L."/>
            <person name="Markowitz V."/>
            <person name="Cheng J.-F."/>
            <person name="Hugenholtz P."/>
            <person name="Woyke T."/>
            <person name="Wu D."/>
            <person name="Spring S."/>
            <person name="Pukall R."/>
            <person name="Steenblock K."/>
            <person name="Schneider S."/>
            <person name="Klenk H.-P."/>
            <person name="Eisen J.A."/>
        </authorList>
    </citation>
    <scope>NUCLEOTIDE SEQUENCE [LARGE SCALE GENOMIC DNA]</scope>
    <source>
        <strain evidence="8">DSM 15567 / CIP 107919 / 50-1 BON</strain>
    </source>
</reference>
<evidence type="ECO:0000313" key="8">
    <source>
        <dbReference type="Proteomes" id="UP000008457"/>
    </source>
</evidence>